<comment type="caution">
    <text evidence="2">The sequence shown here is derived from an EMBL/GenBank/DDBJ whole genome shotgun (WGS) entry which is preliminary data.</text>
</comment>
<accession>A0AAD9UVR4</accession>
<name>A0AAD9UVR4_ACRCE</name>
<dbReference type="EMBL" id="JARQWQ010000097">
    <property type="protein sequence ID" value="KAK2551462.1"/>
    <property type="molecule type" value="Genomic_DNA"/>
</dbReference>
<evidence type="ECO:0000256" key="1">
    <source>
        <dbReference type="SAM" id="Coils"/>
    </source>
</evidence>
<reference evidence="2" key="2">
    <citation type="journal article" date="2023" name="Science">
        <title>Genomic signatures of disease resistance in endangered staghorn corals.</title>
        <authorList>
            <person name="Vollmer S.V."/>
            <person name="Selwyn J.D."/>
            <person name="Despard B.A."/>
            <person name="Roesel C.L."/>
        </authorList>
    </citation>
    <scope>NUCLEOTIDE SEQUENCE</scope>
    <source>
        <strain evidence="2">K2</strain>
    </source>
</reference>
<dbReference type="AlphaFoldDB" id="A0AAD9UVR4"/>
<evidence type="ECO:0000313" key="2">
    <source>
        <dbReference type="EMBL" id="KAK2551462.1"/>
    </source>
</evidence>
<sequence length="445" mass="51552">MPHITIKLSAPPIGSKSVTEIVRIKTPENMFSFSDSIVVETEPESLDTTGFVGWSDTCVCTSEITKNKDWQELKDDEINETSLSDAEKMVSKFPLDSCAGPQYDSGGRQNSKNELEVRKDTATVKSCLEEFKFRKEEELKSQTEAHEQKRKILEEKIQSLEYKEKEKTKRVEELENSILVYRDDYEKCMKEVEELRKMVNKFHSELYKQRLDANTANDQAVEARNQMELLVKKIQSCEKEKEQIQQEWKCEAAEYCRELLELRKFAVENLEKVDSERKDRIELLVVSHEDLDREEQLSGGSNKVDDNGSKMDSNISEPHMSLLSKELNEMFGENLSSQENLSELTRVLTATQKELEQVRSQYEVKNHALQDLKQKFDHLHDGMSALAEENKQLRNSLGKKCADFRNIRRKFLVSETEVSWLKEALNIVDNPKKKTVCSEVMEIAR</sequence>
<feature type="coiled-coil region" evidence="1">
    <location>
        <begin position="136"/>
        <end position="247"/>
    </location>
</feature>
<reference evidence="2" key="1">
    <citation type="journal article" date="2023" name="G3 (Bethesda)">
        <title>Whole genome assembly and annotation of the endangered Caribbean coral Acropora cervicornis.</title>
        <authorList>
            <person name="Selwyn J.D."/>
            <person name="Vollmer S.V."/>
        </authorList>
    </citation>
    <scope>NUCLEOTIDE SEQUENCE</scope>
    <source>
        <strain evidence="2">K2</strain>
    </source>
</reference>
<dbReference type="Proteomes" id="UP001249851">
    <property type="component" value="Unassembled WGS sequence"/>
</dbReference>
<feature type="coiled-coil region" evidence="1">
    <location>
        <begin position="341"/>
        <end position="375"/>
    </location>
</feature>
<organism evidence="2 3">
    <name type="scientific">Acropora cervicornis</name>
    <name type="common">Staghorn coral</name>
    <dbReference type="NCBI Taxonomy" id="6130"/>
    <lineage>
        <taxon>Eukaryota</taxon>
        <taxon>Metazoa</taxon>
        <taxon>Cnidaria</taxon>
        <taxon>Anthozoa</taxon>
        <taxon>Hexacorallia</taxon>
        <taxon>Scleractinia</taxon>
        <taxon>Astrocoeniina</taxon>
        <taxon>Acroporidae</taxon>
        <taxon>Acropora</taxon>
    </lineage>
</organism>
<gene>
    <name evidence="2" type="ORF">P5673_027647</name>
</gene>
<evidence type="ECO:0000313" key="3">
    <source>
        <dbReference type="Proteomes" id="UP001249851"/>
    </source>
</evidence>
<keyword evidence="3" id="KW-1185">Reference proteome</keyword>
<protein>
    <submittedName>
        <fullName evidence="2">Uncharacterized protein</fullName>
    </submittedName>
</protein>
<proteinExistence type="predicted"/>
<keyword evidence="1" id="KW-0175">Coiled coil</keyword>